<dbReference type="Pfam" id="PF01408">
    <property type="entry name" value="GFO_IDH_MocA"/>
    <property type="match status" value="1"/>
</dbReference>
<comment type="caution">
    <text evidence="5">The sequence shown here is derived from an EMBL/GenBank/DDBJ whole genome shotgun (WGS) entry which is preliminary data.</text>
</comment>
<evidence type="ECO:0000259" key="4">
    <source>
        <dbReference type="Pfam" id="PF02894"/>
    </source>
</evidence>
<dbReference type="InterPro" id="IPR004104">
    <property type="entry name" value="Gfo/Idh/MocA-like_OxRdtase_C"/>
</dbReference>
<dbReference type="SUPFAM" id="SSF51735">
    <property type="entry name" value="NAD(P)-binding Rossmann-fold domains"/>
    <property type="match status" value="1"/>
</dbReference>
<evidence type="ECO:0000259" key="3">
    <source>
        <dbReference type="Pfam" id="PF01408"/>
    </source>
</evidence>
<dbReference type="InterPro" id="IPR036291">
    <property type="entry name" value="NAD(P)-bd_dom_sf"/>
</dbReference>
<evidence type="ECO:0000256" key="2">
    <source>
        <dbReference type="ARBA" id="ARBA00023002"/>
    </source>
</evidence>
<keyword evidence="2" id="KW-0560">Oxidoreductase</keyword>
<dbReference type="Pfam" id="PF02894">
    <property type="entry name" value="GFO_IDH_MocA_C"/>
    <property type="match status" value="1"/>
</dbReference>
<comment type="similarity">
    <text evidence="1">Belongs to the Gfo/Idh/MocA family.</text>
</comment>
<dbReference type="EMBL" id="JAFEUM010000001">
    <property type="protein sequence ID" value="MBM7034986.1"/>
    <property type="molecule type" value="Genomic_DNA"/>
</dbReference>
<keyword evidence="6" id="KW-1185">Reference proteome</keyword>
<feature type="domain" description="Gfo/Idh/MocA-like oxidoreductase N-terminal" evidence="3">
    <location>
        <begin position="5"/>
        <end position="121"/>
    </location>
</feature>
<sequence>MQKVKTAVIGFGMSGQTFHAPLIEAIEETELVAFLSSNEALVHQRYPQVKVFQDYDALLADPAIELVVITTPNQMHYPMAKAAILAGKHVTIEKPFVVDAAQGEHLIDLAKQHGVVLSVYHNRRFDGDFKTVKSLIQSGELGDVHTFESSYNRYRPEVKTRWKESDDAGSGIWYDLGSHLVDQALQLFGLPTSVYGSLRAQRINAKAVDQFLVILQYPQLDVLLRGDCLSTEAGPRFTIKGTKGHFIKHGFDPQENALQQGLTPEKNWGIEEPSYHGTLTNENEVSSKVATENGSYPEYYQQLATHIRNEADTPVSAIDALNVIRVIQAAEESAATQRVTFI</sequence>
<dbReference type="PANTHER" id="PTHR43708:SF5">
    <property type="entry name" value="CONSERVED EXPRESSED OXIDOREDUCTASE (EUROFUNG)-RELATED"/>
    <property type="match status" value="1"/>
</dbReference>
<organism evidence="5 6">
    <name type="scientific">Vibrio ulleungensis</name>
    <dbReference type="NCBI Taxonomy" id="2807619"/>
    <lineage>
        <taxon>Bacteria</taxon>
        <taxon>Pseudomonadati</taxon>
        <taxon>Pseudomonadota</taxon>
        <taxon>Gammaproteobacteria</taxon>
        <taxon>Vibrionales</taxon>
        <taxon>Vibrionaceae</taxon>
        <taxon>Vibrio</taxon>
    </lineage>
</organism>
<dbReference type="RefSeq" id="WP_205156632.1">
    <property type="nucleotide sequence ID" value="NZ_JAFEUM010000001.1"/>
</dbReference>
<proteinExistence type="inferred from homology"/>
<dbReference type="Gene3D" id="3.30.360.10">
    <property type="entry name" value="Dihydrodipicolinate Reductase, domain 2"/>
    <property type="match status" value="1"/>
</dbReference>
<reference evidence="5 6" key="1">
    <citation type="submission" date="2021-02" db="EMBL/GenBank/DDBJ databases">
        <authorList>
            <person name="Park J.-S."/>
        </authorList>
    </citation>
    <scope>NUCLEOTIDE SEQUENCE [LARGE SCALE GENOMIC DNA]</scope>
    <source>
        <strain evidence="5 6">188UL20-2</strain>
    </source>
</reference>
<dbReference type="InterPro" id="IPR051317">
    <property type="entry name" value="Gfo/Idh/MocA_oxidoreduct"/>
</dbReference>
<name>A0ABS2HEE1_9VIBR</name>
<feature type="domain" description="Gfo/Idh/MocA-like oxidoreductase C-terminal" evidence="4">
    <location>
        <begin position="133"/>
        <end position="338"/>
    </location>
</feature>
<evidence type="ECO:0000313" key="5">
    <source>
        <dbReference type="EMBL" id="MBM7034986.1"/>
    </source>
</evidence>
<dbReference type="NCBIfam" id="NF008607">
    <property type="entry name" value="PRK11579.1"/>
    <property type="match status" value="1"/>
</dbReference>
<accession>A0ABS2HEE1</accession>
<dbReference type="InterPro" id="IPR000683">
    <property type="entry name" value="Gfo/Idh/MocA-like_OxRdtase_N"/>
</dbReference>
<evidence type="ECO:0000313" key="6">
    <source>
        <dbReference type="Proteomes" id="UP000809621"/>
    </source>
</evidence>
<dbReference type="Proteomes" id="UP000809621">
    <property type="component" value="Unassembled WGS sequence"/>
</dbReference>
<protein>
    <submittedName>
        <fullName evidence="5">Oxidoreductase</fullName>
    </submittedName>
</protein>
<dbReference type="Gene3D" id="3.40.50.720">
    <property type="entry name" value="NAD(P)-binding Rossmann-like Domain"/>
    <property type="match status" value="1"/>
</dbReference>
<dbReference type="PANTHER" id="PTHR43708">
    <property type="entry name" value="CONSERVED EXPRESSED OXIDOREDUCTASE (EUROFUNG)"/>
    <property type="match status" value="1"/>
</dbReference>
<evidence type="ECO:0000256" key="1">
    <source>
        <dbReference type="ARBA" id="ARBA00010928"/>
    </source>
</evidence>
<gene>
    <name evidence="5" type="ORF">JQC93_01095</name>
</gene>